<proteinExistence type="inferred from homology"/>
<dbReference type="EC" id="4.4.1.11" evidence="3"/>
<evidence type="ECO:0000256" key="11">
    <source>
        <dbReference type="SAM" id="MobiDB-lite"/>
    </source>
</evidence>
<feature type="compositionally biased region" description="Basic and acidic residues" evidence="11">
    <location>
        <begin position="1"/>
        <end position="18"/>
    </location>
</feature>
<feature type="region of interest" description="Disordered" evidence="11">
    <location>
        <begin position="1"/>
        <end position="20"/>
    </location>
</feature>
<evidence type="ECO:0000313" key="13">
    <source>
        <dbReference type="Proteomes" id="UP000885826"/>
    </source>
</evidence>
<dbReference type="CDD" id="cd00614">
    <property type="entry name" value="CGS_like"/>
    <property type="match status" value="1"/>
</dbReference>
<dbReference type="InterPro" id="IPR015421">
    <property type="entry name" value="PyrdxlP-dep_Trfase_major"/>
</dbReference>
<dbReference type="InterPro" id="IPR015422">
    <property type="entry name" value="PyrdxlP-dep_Trfase_small"/>
</dbReference>
<dbReference type="GO" id="GO:0008483">
    <property type="term" value="F:transaminase activity"/>
    <property type="evidence" value="ECO:0007669"/>
    <property type="project" value="UniProtKB-KW"/>
</dbReference>
<dbReference type="Gene3D" id="3.90.1150.10">
    <property type="entry name" value="Aspartate Aminotransferase, domain 1"/>
    <property type="match status" value="1"/>
</dbReference>
<gene>
    <name evidence="12" type="ORF">ENI34_06865</name>
</gene>
<dbReference type="GO" id="GO:0018826">
    <property type="term" value="F:methionine gamma-lyase activity"/>
    <property type="evidence" value="ECO:0007669"/>
    <property type="project" value="UniProtKB-EC"/>
</dbReference>
<feature type="modified residue" description="N6-(pyridoxal phosphate)lysine" evidence="9">
    <location>
        <position position="204"/>
    </location>
</feature>
<keyword evidence="6" id="KW-0456">Lyase</keyword>
<dbReference type="FunFam" id="3.90.1150.10:FF:000008">
    <property type="entry name" value="Cystathionine gamma-synthase"/>
    <property type="match status" value="1"/>
</dbReference>
<dbReference type="GO" id="GO:0005737">
    <property type="term" value="C:cytoplasm"/>
    <property type="evidence" value="ECO:0007669"/>
    <property type="project" value="TreeGrafter"/>
</dbReference>
<dbReference type="GO" id="GO:0019346">
    <property type="term" value="P:transsulfuration"/>
    <property type="evidence" value="ECO:0007669"/>
    <property type="project" value="InterPro"/>
</dbReference>
<dbReference type="InterPro" id="IPR000277">
    <property type="entry name" value="Cys/Met-Metab_PyrdxlP-dep_enz"/>
</dbReference>
<comment type="similarity">
    <text evidence="2">Belongs to the trans-sulfuration enzymes family. L-methionine gamma-lyase subfamily.</text>
</comment>
<evidence type="ECO:0000256" key="1">
    <source>
        <dbReference type="ARBA" id="ARBA00001933"/>
    </source>
</evidence>
<dbReference type="Gene3D" id="3.40.640.10">
    <property type="entry name" value="Type I PLP-dependent aspartate aminotransferase-like (Major domain)"/>
    <property type="match status" value="1"/>
</dbReference>
<comment type="catalytic activity">
    <reaction evidence="7">
        <text>L-methionine + H2O = methanethiol + 2-oxobutanoate + NH4(+)</text>
        <dbReference type="Rhea" id="RHEA:23800"/>
        <dbReference type="ChEBI" id="CHEBI:15377"/>
        <dbReference type="ChEBI" id="CHEBI:16007"/>
        <dbReference type="ChEBI" id="CHEBI:16763"/>
        <dbReference type="ChEBI" id="CHEBI:28938"/>
        <dbReference type="ChEBI" id="CHEBI:57844"/>
        <dbReference type="EC" id="4.4.1.11"/>
    </reaction>
</comment>
<evidence type="ECO:0000313" key="12">
    <source>
        <dbReference type="EMBL" id="HEC78849.1"/>
    </source>
</evidence>
<evidence type="ECO:0000256" key="4">
    <source>
        <dbReference type="ARBA" id="ARBA00019040"/>
    </source>
</evidence>
<comment type="cofactor">
    <cofactor evidence="1 10">
        <name>pyridoxal 5'-phosphate</name>
        <dbReference type="ChEBI" id="CHEBI:597326"/>
    </cofactor>
</comment>
<reference evidence="12" key="1">
    <citation type="journal article" date="2020" name="mSystems">
        <title>Genome- and Community-Level Interaction Insights into Carbon Utilization and Element Cycling Functions of Hydrothermarchaeota in Hydrothermal Sediment.</title>
        <authorList>
            <person name="Zhou Z."/>
            <person name="Liu Y."/>
            <person name="Xu W."/>
            <person name="Pan J."/>
            <person name="Luo Z.H."/>
            <person name="Li M."/>
        </authorList>
    </citation>
    <scope>NUCLEOTIDE SEQUENCE</scope>
    <source>
        <strain evidence="12">HyVt-388</strain>
    </source>
</reference>
<dbReference type="GO" id="GO:0047982">
    <property type="term" value="F:homocysteine desulfhydrase activity"/>
    <property type="evidence" value="ECO:0007669"/>
    <property type="project" value="UniProtKB-EC"/>
</dbReference>
<evidence type="ECO:0000256" key="3">
    <source>
        <dbReference type="ARBA" id="ARBA00012222"/>
    </source>
</evidence>
<dbReference type="Pfam" id="PF01053">
    <property type="entry name" value="Cys_Met_Meta_PP"/>
    <property type="match status" value="1"/>
</dbReference>
<dbReference type="AlphaFoldDB" id="A0A9C9K0N4"/>
<protein>
    <recommendedName>
        <fullName evidence="4">L-methionine gamma-lyase</fullName>
        <ecNumber evidence="3">4.4.1.11</ecNumber>
    </recommendedName>
</protein>
<keyword evidence="12" id="KW-0032">Aminotransferase</keyword>
<evidence type="ECO:0000256" key="10">
    <source>
        <dbReference type="RuleBase" id="RU362118"/>
    </source>
</evidence>
<accession>A0A9C9K0N4</accession>
<comment type="catalytic activity">
    <reaction evidence="8">
        <text>L-homocysteine + H2O = 2-oxobutanoate + hydrogen sulfide + NH4(+) + H(+)</text>
        <dbReference type="Rhea" id="RHEA:14501"/>
        <dbReference type="ChEBI" id="CHEBI:15377"/>
        <dbReference type="ChEBI" id="CHEBI:15378"/>
        <dbReference type="ChEBI" id="CHEBI:16763"/>
        <dbReference type="ChEBI" id="CHEBI:28938"/>
        <dbReference type="ChEBI" id="CHEBI:29919"/>
        <dbReference type="ChEBI" id="CHEBI:58199"/>
        <dbReference type="EC" id="4.4.1.2"/>
    </reaction>
</comment>
<evidence type="ECO:0000256" key="8">
    <source>
        <dbReference type="ARBA" id="ARBA00050802"/>
    </source>
</evidence>
<name>A0A9C9K0N4_UNCW3</name>
<dbReference type="PROSITE" id="PS00868">
    <property type="entry name" value="CYS_MET_METAB_PP"/>
    <property type="match status" value="1"/>
</dbReference>
<dbReference type="GO" id="GO:0030170">
    <property type="term" value="F:pyridoxal phosphate binding"/>
    <property type="evidence" value="ECO:0007669"/>
    <property type="project" value="InterPro"/>
</dbReference>
<comment type="caution">
    <text evidence="12">The sequence shown here is derived from an EMBL/GenBank/DDBJ whole genome shotgun (WGS) entry which is preliminary data.</text>
</comment>
<organism evidence="12 13">
    <name type="scientific">candidate division WOR-3 bacterium</name>
    <dbReference type="NCBI Taxonomy" id="2052148"/>
    <lineage>
        <taxon>Bacteria</taxon>
        <taxon>Bacteria division WOR-3</taxon>
    </lineage>
</organism>
<evidence type="ECO:0000256" key="2">
    <source>
        <dbReference type="ARBA" id="ARBA00008667"/>
    </source>
</evidence>
<dbReference type="SUPFAM" id="SSF53383">
    <property type="entry name" value="PLP-dependent transferases"/>
    <property type="match status" value="1"/>
</dbReference>
<evidence type="ECO:0000256" key="9">
    <source>
        <dbReference type="PIRSR" id="PIRSR001434-2"/>
    </source>
</evidence>
<dbReference type="FunFam" id="3.40.640.10:FF:000046">
    <property type="entry name" value="Cystathionine gamma-lyase"/>
    <property type="match status" value="1"/>
</dbReference>
<keyword evidence="5 9" id="KW-0663">Pyridoxal phosphate</keyword>
<evidence type="ECO:0000256" key="7">
    <source>
        <dbReference type="ARBA" id="ARBA00049180"/>
    </source>
</evidence>
<dbReference type="Proteomes" id="UP000885826">
    <property type="component" value="Unassembled WGS sequence"/>
</dbReference>
<dbReference type="InterPro" id="IPR015424">
    <property type="entry name" value="PyrdxlP-dep_Trfase"/>
</dbReference>
<evidence type="ECO:0000256" key="6">
    <source>
        <dbReference type="ARBA" id="ARBA00023239"/>
    </source>
</evidence>
<dbReference type="EMBL" id="DRIG01000072">
    <property type="protein sequence ID" value="HEC78849.1"/>
    <property type="molecule type" value="Genomic_DNA"/>
</dbReference>
<dbReference type="PANTHER" id="PTHR11808">
    <property type="entry name" value="TRANS-SULFURATION ENZYME FAMILY MEMBER"/>
    <property type="match status" value="1"/>
</dbReference>
<dbReference type="PANTHER" id="PTHR11808:SF80">
    <property type="entry name" value="CYSTATHIONINE GAMMA-LYASE"/>
    <property type="match status" value="1"/>
</dbReference>
<dbReference type="InterPro" id="IPR054542">
    <property type="entry name" value="Cys_met_metab_PP"/>
</dbReference>
<evidence type="ECO:0000256" key="5">
    <source>
        <dbReference type="ARBA" id="ARBA00022898"/>
    </source>
</evidence>
<keyword evidence="12" id="KW-0808">Transferase</keyword>
<dbReference type="PIRSF" id="PIRSF001434">
    <property type="entry name" value="CGS"/>
    <property type="match status" value="1"/>
</dbReference>
<sequence length="388" mass="42207">MHIESKIVHGGQHPDKETGALSPPIYQTSTFAFRDADHGARLFKQEEEGHIYTRLSNPTIDLLASKIALLESAEAGLIFSSGLAAVFNVVVTLIKSGGHIVSDDTIYGGTFALLKNVLPNLGIDVTFIDASDTDKLASAITDKTKLIFIETPANPTLKIIDISACAEIARTRKIPLCVDNTFATPYLQRPIELGADIVVHSATKYFGGHGDIIGGVVVGKKDFIHELWDVAKEIGACNSPFNAWLILRGLKTLAVRMDRHCDNAMKIAEYLSGHKKVERVYYPGLSTHPGYEIARKQMSKFGGMVGFDLKGGKEAGKIVMNSVKLCILAVSLGDVDTLIEHPASMTHSTYSEEELRDCGIKPGFVRLSVGLEHCDDLIADLEQAFENI</sequence>